<keyword evidence="5 10" id="KW-0547">Nucleotide-binding</keyword>
<protein>
    <recommendedName>
        <fullName evidence="3">Methionine--tRNA ligase</fullName>
        <ecNumber evidence="2">6.1.1.10</ecNumber>
    </recommendedName>
    <alternativeName>
        <fullName evidence="9">Methionyl-tRNA synthetase</fullName>
    </alternativeName>
</protein>
<gene>
    <name evidence="13" type="ORF">HY473_01210</name>
</gene>
<evidence type="ECO:0000256" key="3">
    <source>
        <dbReference type="ARBA" id="ARBA00018753"/>
    </source>
</evidence>
<evidence type="ECO:0000259" key="11">
    <source>
        <dbReference type="Pfam" id="PF09334"/>
    </source>
</evidence>
<organism evidence="13 14">
    <name type="scientific">Candidatus Sungiibacteriota bacterium</name>
    <dbReference type="NCBI Taxonomy" id="2750080"/>
    <lineage>
        <taxon>Bacteria</taxon>
        <taxon>Candidatus Sungiibacteriota</taxon>
    </lineage>
</organism>
<dbReference type="SUPFAM" id="SSF47323">
    <property type="entry name" value="Anticodon-binding domain of a subclass of class I aminoacyl-tRNA synthetases"/>
    <property type="match status" value="1"/>
</dbReference>
<dbReference type="Proteomes" id="UP000756703">
    <property type="component" value="Unassembled WGS sequence"/>
</dbReference>
<dbReference type="InterPro" id="IPR014758">
    <property type="entry name" value="Met-tRNA_synth"/>
</dbReference>
<comment type="function">
    <text evidence="1">Is required not only for elongation of protein synthesis but also for the initiation of all mRNA translation through initiator tRNA(fMet) aminoacylation.</text>
</comment>
<dbReference type="FunFam" id="2.170.220.10:FF:000003">
    <property type="entry name" value="Methionine--tRNA ligase"/>
    <property type="match status" value="1"/>
</dbReference>
<dbReference type="GO" id="GO:0005524">
    <property type="term" value="F:ATP binding"/>
    <property type="evidence" value="ECO:0007669"/>
    <property type="project" value="UniProtKB-KW"/>
</dbReference>
<feature type="domain" description="Methionyl/Leucyl tRNA synthetase" evidence="11">
    <location>
        <begin position="149"/>
        <end position="369"/>
    </location>
</feature>
<proteinExistence type="inferred from homology"/>
<dbReference type="CDD" id="cd00814">
    <property type="entry name" value="MetRS_core"/>
    <property type="match status" value="1"/>
</dbReference>
<name>A0A933DU79_9BACT</name>
<evidence type="ECO:0000313" key="13">
    <source>
        <dbReference type="EMBL" id="MBI4132703.1"/>
    </source>
</evidence>
<evidence type="ECO:0000256" key="5">
    <source>
        <dbReference type="ARBA" id="ARBA00022741"/>
    </source>
</evidence>
<dbReference type="GO" id="GO:0006431">
    <property type="term" value="P:methionyl-tRNA aminoacylation"/>
    <property type="evidence" value="ECO:0007669"/>
    <property type="project" value="InterPro"/>
</dbReference>
<accession>A0A933DU79</accession>
<evidence type="ECO:0000256" key="10">
    <source>
        <dbReference type="RuleBase" id="RU363039"/>
    </source>
</evidence>
<dbReference type="Gene3D" id="1.10.730.10">
    <property type="entry name" value="Isoleucyl-tRNA Synthetase, Domain 1"/>
    <property type="match status" value="1"/>
</dbReference>
<dbReference type="AlphaFoldDB" id="A0A933DU79"/>
<evidence type="ECO:0000256" key="9">
    <source>
        <dbReference type="ARBA" id="ARBA00030904"/>
    </source>
</evidence>
<dbReference type="InterPro" id="IPR009080">
    <property type="entry name" value="tRNAsynth_Ia_anticodon-bd"/>
</dbReference>
<dbReference type="Pfam" id="PF19303">
    <property type="entry name" value="Anticodon_3"/>
    <property type="match status" value="1"/>
</dbReference>
<dbReference type="NCBIfam" id="TIGR00398">
    <property type="entry name" value="metG"/>
    <property type="match status" value="1"/>
</dbReference>
<dbReference type="InterPro" id="IPR041872">
    <property type="entry name" value="Anticodon_Met"/>
</dbReference>
<evidence type="ECO:0000256" key="7">
    <source>
        <dbReference type="ARBA" id="ARBA00022917"/>
    </source>
</evidence>
<evidence type="ECO:0000259" key="12">
    <source>
        <dbReference type="Pfam" id="PF19303"/>
    </source>
</evidence>
<evidence type="ECO:0000256" key="8">
    <source>
        <dbReference type="ARBA" id="ARBA00023146"/>
    </source>
</evidence>
<dbReference type="InterPro" id="IPR023457">
    <property type="entry name" value="Met-tRNA_synth_2"/>
</dbReference>
<keyword evidence="7 10" id="KW-0648">Protein biosynthesis</keyword>
<dbReference type="Pfam" id="PF09334">
    <property type="entry name" value="tRNA-synt_1g"/>
    <property type="match status" value="1"/>
</dbReference>
<keyword evidence="8 10" id="KW-0030">Aminoacyl-tRNA synthetase</keyword>
<comment type="caution">
    <text evidence="13">The sequence shown here is derived from an EMBL/GenBank/DDBJ whole genome shotgun (WGS) entry which is preliminary data.</text>
</comment>
<reference evidence="13" key="1">
    <citation type="submission" date="2020-07" db="EMBL/GenBank/DDBJ databases">
        <title>Huge and variable diversity of episymbiotic CPR bacteria and DPANN archaea in groundwater ecosystems.</title>
        <authorList>
            <person name="He C.Y."/>
            <person name="Keren R."/>
            <person name="Whittaker M."/>
            <person name="Farag I.F."/>
            <person name="Doudna J."/>
            <person name="Cate J.H.D."/>
            <person name="Banfield J.F."/>
        </authorList>
    </citation>
    <scope>NUCLEOTIDE SEQUENCE</scope>
    <source>
        <strain evidence="13">NC_groundwater_1225_Ag_S-0.1um_56_177</strain>
    </source>
</reference>
<dbReference type="SUPFAM" id="SSF52374">
    <property type="entry name" value="Nucleotidylyl transferase"/>
    <property type="match status" value="1"/>
</dbReference>
<keyword evidence="6 10" id="KW-0067">ATP-binding</keyword>
<dbReference type="Gene3D" id="2.170.220.10">
    <property type="match status" value="1"/>
</dbReference>
<dbReference type="EMBL" id="JACQMI010000010">
    <property type="protein sequence ID" value="MBI4132703.1"/>
    <property type="molecule type" value="Genomic_DNA"/>
</dbReference>
<evidence type="ECO:0000256" key="6">
    <source>
        <dbReference type="ARBA" id="ARBA00022840"/>
    </source>
</evidence>
<evidence type="ECO:0000256" key="4">
    <source>
        <dbReference type="ARBA" id="ARBA00022598"/>
    </source>
</evidence>
<keyword evidence="4 10" id="KW-0436">Ligase</keyword>
<evidence type="ECO:0000256" key="2">
    <source>
        <dbReference type="ARBA" id="ARBA00012838"/>
    </source>
</evidence>
<dbReference type="InterPro" id="IPR014729">
    <property type="entry name" value="Rossmann-like_a/b/a_fold"/>
</dbReference>
<evidence type="ECO:0000256" key="1">
    <source>
        <dbReference type="ARBA" id="ARBA00003314"/>
    </source>
</evidence>
<sequence length="496" mass="56437">MSTSLKKFYITTPIYYVNDRPHIGHAYATIAVDVLARFWRIRLGEDRVWFLTGTDEHGAKIEQAATKAGKTPQIFSDEIAEVFRETWKKLGLSFNDFIRTTEPRHEEAVVAFLSRIKHAKTPKGNAAVYEGEYEGLYCTGHEAFLKVGDLVDGLCPDHKTKPELIREKNWFFRLSDYERILTDRITKDELTIRPASRRNEILSFLASGPEDIAISRPEVRWGIPVPWDQKQTIYVWVDALINYISAIGFGKEETRFQTWWPADLHLIGKDIIKFHCVIWPALLEAAGLSWPRHIFAHGFFTIDGEKISKTIGNVIDPLAVAQRYGIDALRYFLFREIPFGEDGDFSEEKLRRVYNGELANGLGNLVARVAALGEKISPIAVAFPGDVLPEVLKESENAFRRYERALEEVRLSEALVEAWRLIGVADRYLNETQPWAEPDPEKFRKAVANAGYLVSTITNLTRPFLPEAADRIAEQISFHDSTIAIKKGEGLFPRLG</sequence>
<dbReference type="InterPro" id="IPR015413">
    <property type="entry name" value="Methionyl/Leucyl_tRNA_Synth"/>
</dbReference>
<dbReference type="EC" id="6.1.1.10" evidence="2"/>
<feature type="domain" description="Methionyl-tRNA synthetase anticodon-binding" evidence="12">
    <location>
        <begin position="391"/>
        <end position="481"/>
    </location>
</feature>
<dbReference type="PANTHER" id="PTHR43326">
    <property type="entry name" value="METHIONYL-TRNA SYNTHETASE"/>
    <property type="match status" value="1"/>
</dbReference>
<dbReference type="InterPro" id="IPR033911">
    <property type="entry name" value="MetRS_core"/>
</dbReference>
<dbReference type="GO" id="GO:0004825">
    <property type="term" value="F:methionine-tRNA ligase activity"/>
    <property type="evidence" value="ECO:0007669"/>
    <property type="project" value="UniProtKB-EC"/>
</dbReference>
<dbReference type="PRINTS" id="PR01041">
    <property type="entry name" value="TRNASYNTHMET"/>
</dbReference>
<dbReference type="Gene3D" id="3.40.50.620">
    <property type="entry name" value="HUPs"/>
    <property type="match status" value="1"/>
</dbReference>
<dbReference type="PANTHER" id="PTHR43326:SF1">
    <property type="entry name" value="METHIONINE--TRNA LIGASE, MITOCHONDRIAL"/>
    <property type="match status" value="1"/>
</dbReference>
<evidence type="ECO:0000313" key="14">
    <source>
        <dbReference type="Proteomes" id="UP000756703"/>
    </source>
</evidence>
<comment type="similarity">
    <text evidence="10">Belongs to the class-I aminoacyl-tRNA synthetase family.</text>
</comment>